<dbReference type="SMART" id="SM00448">
    <property type="entry name" value="REC"/>
    <property type="match status" value="1"/>
</dbReference>
<keyword evidence="8" id="KW-0902">Two-component regulatory system</keyword>
<dbReference type="Pfam" id="PF00158">
    <property type="entry name" value="Sigma54_activat"/>
    <property type="match status" value="1"/>
</dbReference>
<evidence type="ECO:0000256" key="9">
    <source>
        <dbReference type="ARBA" id="ARBA00023015"/>
    </source>
</evidence>
<evidence type="ECO:0000256" key="4">
    <source>
        <dbReference type="ARBA" id="ARBA00022491"/>
    </source>
</evidence>
<keyword evidence="5 16" id="KW-0597">Phosphoprotein</keyword>
<dbReference type="CDD" id="cd00009">
    <property type="entry name" value="AAA"/>
    <property type="match status" value="1"/>
</dbReference>
<feature type="domain" description="Sigma-54 factor interaction" evidence="17">
    <location>
        <begin position="144"/>
        <end position="373"/>
    </location>
</feature>
<gene>
    <name evidence="19" type="ORF">CLG94_10360</name>
</gene>
<dbReference type="GO" id="GO:0043565">
    <property type="term" value="F:sequence-specific DNA binding"/>
    <property type="evidence" value="ECO:0007669"/>
    <property type="project" value="InterPro"/>
</dbReference>
<evidence type="ECO:0000256" key="3">
    <source>
        <dbReference type="ARBA" id="ARBA00022490"/>
    </source>
</evidence>
<keyword evidence="9" id="KW-0805">Transcription regulation</keyword>
<evidence type="ECO:0000256" key="13">
    <source>
        <dbReference type="ARBA" id="ARBA00023231"/>
    </source>
</evidence>
<reference evidence="20" key="2">
    <citation type="journal article" date="2018" name="Environ. Microbiol.">
        <title>Bloom of a denitrifying methanotroph, 'Candidatus Methylomirabilis limnetica', in a deep stratified lake.</title>
        <authorList>
            <person name="Graf J.S."/>
            <person name="Mayr M.J."/>
            <person name="Marchant H.K."/>
            <person name="Tienken D."/>
            <person name="Hach P.F."/>
            <person name="Brand A."/>
            <person name="Schubert C.J."/>
            <person name="Kuypers M.M."/>
            <person name="Milucka J."/>
        </authorList>
    </citation>
    <scope>NUCLEOTIDE SEQUENCE [LARGE SCALE GENOMIC DNA]</scope>
    <source>
        <strain evidence="20">Zug</strain>
    </source>
</reference>
<keyword evidence="6" id="KW-0547">Nucleotide-binding</keyword>
<organism evidence="19 20">
    <name type="scientific">Candidatus Methylomirabilis limnetica</name>
    <dbReference type="NCBI Taxonomy" id="2033718"/>
    <lineage>
        <taxon>Bacteria</taxon>
        <taxon>Candidatus Methylomirabilota</taxon>
        <taxon>Candidatus Methylomirabilia</taxon>
        <taxon>Candidatus Methylomirabilales</taxon>
        <taxon>Candidatus Methylomirabilaceae</taxon>
        <taxon>Candidatus Methylomirabilis</taxon>
    </lineage>
</organism>
<dbReference type="PANTHER" id="PTHR32071">
    <property type="entry name" value="TRANSCRIPTIONAL REGULATORY PROTEIN"/>
    <property type="match status" value="1"/>
</dbReference>
<dbReference type="PROSITE" id="PS00675">
    <property type="entry name" value="SIGMA54_INTERACT_1"/>
    <property type="match status" value="1"/>
</dbReference>
<dbReference type="InterPro" id="IPR002197">
    <property type="entry name" value="HTH_Fis"/>
</dbReference>
<protein>
    <recommendedName>
        <fullName evidence="2">DNA-binding transcriptional regulator NtrC</fullName>
    </recommendedName>
    <alternativeName>
        <fullName evidence="14">Nitrogen regulation protein NR(I)</fullName>
    </alternativeName>
    <alternativeName>
        <fullName evidence="15">Nitrogen regulator I</fullName>
    </alternativeName>
</protein>
<dbReference type="InterPro" id="IPR002078">
    <property type="entry name" value="Sigma_54_int"/>
</dbReference>
<dbReference type="Gene3D" id="3.40.50.2300">
    <property type="match status" value="1"/>
</dbReference>
<comment type="subcellular location">
    <subcellularLocation>
        <location evidence="1">Cytoplasm</location>
    </subcellularLocation>
</comment>
<evidence type="ECO:0000256" key="8">
    <source>
        <dbReference type="ARBA" id="ARBA00023012"/>
    </source>
</evidence>
<dbReference type="Pfam" id="PF02954">
    <property type="entry name" value="HTH_8"/>
    <property type="match status" value="1"/>
</dbReference>
<dbReference type="PROSITE" id="PS50045">
    <property type="entry name" value="SIGMA54_INTERACT_4"/>
    <property type="match status" value="1"/>
</dbReference>
<dbReference type="InterPro" id="IPR009057">
    <property type="entry name" value="Homeodomain-like_sf"/>
</dbReference>
<dbReference type="FunFam" id="3.40.50.300:FF:000006">
    <property type="entry name" value="DNA-binding transcriptional regulator NtrC"/>
    <property type="match status" value="1"/>
</dbReference>
<evidence type="ECO:0000313" key="19">
    <source>
        <dbReference type="EMBL" id="PTL35301.1"/>
    </source>
</evidence>
<sequence>MEGYSAKVLIVDDDASARKILQSRLRAMNVQVLVASSGSEALDQIRRETPAIVLLDLQMPQMSGIDVLRSLKREGLETTVIVVTAHATIEAAVEAMKEGAYDFITKPVDVKHLEIVLGKAFEREALRAQSRFLQTEMEGRLVQVVTENPAINTLLQLARRAASSSSTILVLGESGTGKEVLARSIHRWSPRANYPFTVVNCVAIPDQLLESELFGHERGAFTGAHQLKRGKFEIADRGTVFLDEIVEVPASIQTKLLRVLQDHEFERVGGTRTIRTDIRVIAATNGDLERAMREGSFREDLYYRLNVVSLKLPPLRERKEDIPVLIEYFLRKYAGELKKPVKLLAPGTLDDLTAYHWPGNVRELENVIERAMVLSTGEQIGPEDLPPQVTAGPRRDTFRGKEFHEAVKEFKRWAIQDALKRSHGNQTKAAEILGLQRTYLAKLIRLLEIKVVPSLTEKDRS</sequence>
<evidence type="ECO:0000256" key="1">
    <source>
        <dbReference type="ARBA" id="ARBA00004496"/>
    </source>
</evidence>
<dbReference type="InterPro" id="IPR001789">
    <property type="entry name" value="Sig_transdc_resp-reg_receiver"/>
</dbReference>
<evidence type="ECO:0000313" key="20">
    <source>
        <dbReference type="Proteomes" id="UP000241436"/>
    </source>
</evidence>
<reference evidence="19 20" key="1">
    <citation type="submission" date="2017-09" db="EMBL/GenBank/DDBJ databases">
        <title>Bloom of a denitrifying methanotroph, Candidatus Methylomirabilis limnetica, in a deep stratified lake.</title>
        <authorList>
            <person name="Graf J.S."/>
            <person name="Marchant H.K."/>
            <person name="Tienken D."/>
            <person name="Hach P.F."/>
            <person name="Brand A."/>
            <person name="Schubert C.J."/>
            <person name="Kuypers M.M."/>
            <person name="Milucka J."/>
        </authorList>
    </citation>
    <scope>NUCLEOTIDE SEQUENCE [LARGE SCALE GENOMIC DNA]</scope>
    <source>
        <strain evidence="19 20">Zug</strain>
    </source>
</reference>
<dbReference type="InterPro" id="IPR011006">
    <property type="entry name" value="CheY-like_superfamily"/>
</dbReference>
<dbReference type="PROSITE" id="PS50110">
    <property type="entry name" value="RESPONSE_REGULATORY"/>
    <property type="match status" value="1"/>
</dbReference>
<dbReference type="InterPro" id="IPR025944">
    <property type="entry name" value="Sigma_54_int_dom_CS"/>
</dbReference>
<keyword evidence="20" id="KW-1185">Reference proteome</keyword>
<dbReference type="AlphaFoldDB" id="A0A2T4TW09"/>
<dbReference type="PROSITE" id="PS00688">
    <property type="entry name" value="SIGMA54_INTERACT_3"/>
    <property type="match status" value="1"/>
</dbReference>
<dbReference type="InterPro" id="IPR058031">
    <property type="entry name" value="AAA_lid_NorR"/>
</dbReference>
<dbReference type="OrthoDB" id="9761705at2"/>
<dbReference type="RefSeq" id="WP_107563303.1">
    <property type="nucleotide sequence ID" value="NZ_NVQC01000026.1"/>
</dbReference>
<dbReference type="FunFam" id="3.40.50.2300:FF:000018">
    <property type="entry name" value="DNA-binding transcriptional regulator NtrC"/>
    <property type="match status" value="1"/>
</dbReference>
<dbReference type="Gene3D" id="3.40.50.300">
    <property type="entry name" value="P-loop containing nucleotide triphosphate hydrolases"/>
    <property type="match status" value="1"/>
</dbReference>
<dbReference type="SUPFAM" id="SSF46689">
    <property type="entry name" value="Homeodomain-like"/>
    <property type="match status" value="1"/>
</dbReference>
<evidence type="ECO:0000256" key="16">
    <source>
        <dbReference type="PROSITE-ProRule" id="PRU00169"/>
    </source>
</evidence>
<dbReference type="GO" id="GO:0005524">
    <property type="term" value="F:ATP binding"/>
    <property type="evidence" value="ECO:0007669"/>
    <property type="project" value="UniProtKB-KW"/>
</dbReference>
<dbReference type="FunFam" id="1.10.8.60:FF:000014">
    <property type="entry name" value="DNA-binding transcriptional regulator NtrC"/>
    <property type="match status" value="1"/>
</dbReference>
<evidence type="ECO:0000259" key="18">
    <source>
        <dbReference type="PROSITE" id="PS50110"/>
    </source>
</evidence>
<dbReference type="SMART" id="SM00382">
    <property type="entry name" value="AAA"/>
    <property type="match status" value="1"/>
</dbReference>
<dbReference type="SUPFAM" id="SSF52540">
    <property type="entry name" value="P-loop containing nucleoside triphosphate hydrolases"/>
    <property type="match status" value="1"/>
</dbReference>
<dbReference type="InterPro" id="IPR027417">
    <property type="entry name" value="P-loop_NTPase"/>
</dbReference>
<keyword evidence="12" id="KW-0804">Transcription</keyword>
<dbReference type="GO" id="GO:0005737">
    <property type="term" value="C:cytoplasm"/>
    <property type="evidence" value="ECO:0007669"/>
    <property type="project" value="UniProtKB-SubCell"/>
</dbReference>
<dbReference type="Pfam" id="PF00072">
    <property type="entry name" value="Response_reg"/>
    <property type="match status" value="1"/>
</dbReference>
<evidence type="ECO:0000256" key="12">
    <source>
        <dbReference type="ARBA" id="ARBA00023163"/>
    </source>
</evidence>
<keyword evidence="13" id="KW-0535">Nitrogen fixation</keyword>
<proteinExistence type="predicted"/>
<name>A0A2T4TW09_9BACT</name>
<evidence type="ECO:0000256" key="2">
    <source>
        <dbReference type="ARBA" id="ARBA00019059"/>
    </source>
</evidence>
<keyword evidence="4" id="KW-0678">Repressor</keyword>
<dbReference type="Gene3D" id="1.10.8.60">
    <property type="match status" value="1"/>
</dbReference>
<keyword evidence="7" id="KW-0067">ATP-binding</keyword>
<dbReference type="InterPro" id="IPR025662">
    <property type="entry name" value="Sigma_54_int_dom_ATP-bd_1"/>
</dbReference>
<accession>A0A2T4TW09</accession>
<dbReference type="GO" id="GO:0006355">
    <property type="term" value="P:regulation of DNA-templated transcription"/>
    <property type="evidence" value="ECO:0007669"/>
    <property type="project" value="InterPro"/>
</dbReference>
<dbReference type="Proteomes" id="UP000241436">
    <property type="component" value="Unassembled WGS sequence"/>
</dbReference>
<evidence type="ECO:0000256" key="11">
    <source>
        <dbReference type="ARBA" id="ARBA00023159"/>
    </source>
</evidence>
<keyword evidence="10" id="KW-0238">DNA-binding</keyword>
<dbReference type="GO" id="GO:0000160">
    <property type="term" value="P:phosphorelay signal transduction system"/>
    <property type="evidence" value="ECO:0007669"/>
    <property type="project" value="UniProtKB-KW"/>
</dbReference>
<evidence type="ECO:0000256" key="10">
    <source>
        <dbReference type="ARBA" id="ARBA00023125"/>
    </source>
</evidence>
<dbReference type="InterPro" id="IPR003593">
    <property type="entry name" value="AAA+_ATPase"/>
</dbReference>
<comment type="caution">
    <text evidence="19">The sequence shown here is derived from an EMBL/GenBank/DDBJ whole genome shotgun (WGS) entry which is preliminary data.</text>
</comment>
<dbReference type="Pfam" id="PF25601">
    <property type="entry name" value="AAA_lid_14"/>
    <property type="match status" value="1"/>
</dbReference>
<dbReference type="Gene3D" id="1.10.10.60">
    <property type="entry name" value="Homeodomain-like"/>
    <property type="match status" value="1"/>
</dbReference>
<evidence type="ECO:0000256" key="7">
    <source>
        <dbReference type="ARBA" id="ARBA00022840"/>
    </source>
</evidence>
<dbReference type="SUPFAM" id="SSF52172">
    <property type="entry name" value="CheY-like"/>
    <property type="match status" value="1"/>
</dbReference>
<evidence type="ECO:0000256" key="5">
    <source>
        <dbReference type="ARBA" id="ARBA00022553"/>
    </source>
</evidence>
<evidence type="ECO:0000256" key="6">
    <source>
        <dbReference type="ARBA" id="ARBA00022741"/>
    </source>
</evidence>
<dbReference type="EMBL" id="NVQC01000026">
    <property type="protein sequence ID" value="PTL35301.1"/>
    <property type="molecule type" value="Genomic_DNA"/>
</dbReference>
<dbReference type="PRINTS" id="PR01590">
    <property type="entry name" value="HTHFIS"/>
</dbReference>
<evidence type="ECO:0000259" key="17">
    <source>
        <dbReference type="PROSITE" id="PS50045"/>
    </source>
</evidence>
<evidence type="ECO:0000256" key="15">
    <source>
        <dbReference type="ARBA" id="ARBA00031910"/>
    </source>
</evidence>
<keyword evidence="3" id="KW-0963">Cytoplasm</keyword>
<feature type="domain" description="Response regulatory" evidence="18">
    <location>
        <begin position="7"/>
        <end position="121"/>
    </location>
</feature>
<keyword evidence="11" id="KW-0010">Activator</keyword>
<evidence type="ECO:0000256" key="14">
    <source>
        <dbReference type="ARBA" id="ARBA00029881"/>
    </source>
</evidence>
<feature type="modified residue" description="4-aspartylphosphate" evidence="16">
    <location>
        <position position="56"/>
    </location>
</feature>
<dbReference type="PANTHER" id="PTHR32071:SF95">
    <property type="entry name" value="DNA-BINDING TRANSCRIPTIONAL REGULATOR NTRC"/>
    <property type="match status" value="1"/>
</dbReference>